<gene>
    <name evidence="1" type="ORF">E0W60_18705</name>
</gene>
<dbReference type="AlphaFoldDB" id="A0A4P7LII7"/>
<evidence type="ECO:0000313" key="2">
    <source>
        <dbReference type="Proteomes" id="UP000295294"/>
    </source>
</evidence>
<accession>A0A4P7LII7</accession>
<evidence type="ECO:0000313" key="1">
    <source>
        <dbReference type="EMBL" id="QBY53143.1"/>
    </source>
</evidence>
<dbReference type="EMBL" id="CP038635">
    <property type="protein sequence ID" value="QBY53143.1"/>
    <property type="molecule type" value="Genomic_DNA"/>
</dbReference>
<dbReference type="OrthoDB" id="5679866at2"/>
<dbReference type="Pfam" id="PF22162">
    <property type="entry name" value="PFIN"/>
    <property type="match status" value="1"/>
</dbReference>
<proteinExistence type="predicted"/>
<name>A0A4P7LII7_9BURK</name>
<reference evidence="1 2" key="1">
    <citation type="submission" date="2019-03" db="EMBL/GenBank/DDBJ databases">
        <title>Efficiently degradation of phenoxyalkanoic acid herbicides by Cupriavidus oxalaticus strain X32.</title>
        <authorList>
            <person name="Sheng X."/>
        </authorList>
    </citation>
    <scope>NUCLEOTIDE SEQUENCE [LARGE SCALE GENOMIC DNA]</scope>
    <source>
        <strain evidence="1 2">X32</strain>
    </source>
</reference>
<dbReference type="KEGG" id="cox:E0W60_18705"/>
<protein>
    <submittedName>
        <fullName evidence="1">Uncharacterized protein</fullName>
    </submittedName>
</protein>
<dbReference type="Proteomes" id="UP000295294">
    <property type="component" value="Chromosome 2"/>
</dbReference>
<sequence>MTLWQQEPGFQYRQFLEEPPFTWLADPKLTEAAAQCRDSARMPVPLPQVQCLRHMAERVQDVRRLRRRPQDLQGAQTYRFAVVDKGAHHLIWMLAQGVPVFPVECDVTQAFRLHQAAGLPGTEPSTMPELMQRYRSAG</sequence>
<organism evidence="1 2">
    <name type="scientific">Cupriavidus oxalaticus</name>
    <dbReference type="NCBI Taxonomy" id="96344"/>
    <lineage>
        <taxon>Bacteria</taxon>
        <taxon>Pseudomonadati</taxon>
        <taxon>Pseudomonadota</taxon>
        <taxon>Betaproteobacteria</taxon>
        <taxon>Burkholderiales</taxon>
        <taxon>Burkholderiaceae</taxon>
        <taxon>Cupriavidus</taxon>
    </lineage>
</organism>
<dbReference type="InterPro" id="IPR054044">
    <property type="entry name" value="PFIN"/>
</dbReference>